<protein>
    <submittedName>
        <fullName evidence="1">TonB-dependent receptor</fullName>
    </submittedName>
</protein>
<gene>
    <name evidence="1" type="ORF">JCM10512_5073</name>
</gene>
<evidence type="ECO:0000313" key="1">
    <source>
        <dbReference type="EMBL" id="GAE86552.1"/>
    </source>
</evidence>
<sequence length="66" mass="7111">MFAQEKIDVAGLIFDEQGTELIGVSVQVKGSQGLGVVTDIDGRFKLTGIPTGSRLVFSYIAICHRK</sequence>
<dbReference type="SUPFAM" id="SSF49464">
    <property type="entry name" value="Carboxypeptidase regulatory domain-like"/>
    <property type="match status" value="1"/>
</dbReference>
<dbReference type="InterPro" id="IPR008969">
    <property type="entry name" value="CarboxyPept-like_regulatory"/>
</dbReference>
<name>W4V0E5_9BACE</name>
<keyword evidence="2" id="KW-1185">Reference proteome</keyword>
<dbReference type="EMBL" id="BAIV01000054">
    <property type="protein sequence ID" value="GAE86552.1"/>
    <property type="molecule type" value="Genomic_DNA"/>
</dbReference>
<dbReference type="Pfam" id="PF13715">
    <property type="entry name" value="CarbopepD_reg_2"/>
    <property type="match status" value="1"/>
</dbReference>
<dbReference type="Proteomes" id="UP000019131">
    <property type="component" value="Unassembled WGS sequence"/>
</dbReference>
<evidence type="ECO:0000313" key="2">
    <source>
        <dbReference type="Proteomes" id="UP000019131"/>
    </source>
</evidence>
<dbReference type="Gene3D" id="2.60.40.1120">
    <property type="entry name" value="Carboxypeptidase-like, regulatory domain"/>
    <property type="match status" value="1"/>
</dbReference>
<comment type="caution">
    <text evidence="1">The sequence shown here is derived from an EMBL/GenBank/DDBJ whole genome shotgun (WGS) entry which is preliminary data.</text>
</comment>
<accession>W4V0E5</accession>
<dbReference type="AlphaFoldDB" id="W4V0E5"/>
<dbReference type="STRING" id="1445607.JCM10512_5073"/>
<reference evidence="1 2" key="1">
    <citation type="journal article" date="2014" name="Genome Announc.">
        <title>Draft Genome Sequence of Bacteroides reticulotermitis Strain JCM 10512T, Isolated from the Gut of a Termite.</title>
        <authorList>
            <person name="Yuki M."/>
            <person name="Oshima K."/>
            <person name="Suda W."/>
            <person name="Sakamoto M."/>
            <person name="Iida T."/>
            <person name="Hattori M."/>
            <person name="Ohkuma M."/>
        </authorList>
    </citation>
    <scope>NUCLEOTIDE SEQUENCE [LARGE SCALE GENOMIC DNA]</scope>
    <source>
        <strain evidence="1 2">JCM 10512</strain>
    </source>
</reference>
<keyword evidence="1" id="KW-0675">Receptor</keyword>
<organism evidence="1 2">
    <name type="scientific">Bacteroides reticulotermitis JCM 10512</name>
    <dbReference type="NCBI Taxonomy" id="1445607"/>
    <lineage>
        <taxon>Bacteria</taxon>
        <taxon>Pseudomonadati</taxon>
        <taxon>Bacteroidota</taxon>
        <taxon>Bacteroidia</taxon>
        <taxon>Bacteroidales</taxon>
        <taxon>Bacteroidaceae</taxon>
        <taxon>Bacteroides</taxon>
    </lineage>
</organism>
<proteinExistence type="predicted"/>